<organism evidence="3">
    <name type="scientific">Desertifilum tharense IPPAS B-1220</name>
    <dbReference type="NCBI Taxonomy" id="1781255"/>
    <lineage>
        <taxon>Bacteria</taxon>
        <taxon>Bacillati</taxon>
        <taxon>Cyanobacteriota</taxon>
        <taxon>Cyanophyceae</taxon>
        <taxon>Desertifilales</taxon>
        <taxon>Desertifilaceae</taxon>
        <taxon>Desertifilum</taxon>
    </lineage>
</organism>
<dbReference type="RefSeq" id="WP_069966039.1">
    <property type="nucleotide sequence ID" value="NZ_CM124774.1"/>
</dbReference>
<feature type="coiled-coil region" evidence="1">
    <location>
        <begin position="86"/>
        <end position="113"/>
    </location>
</feature>
<dbReference type="OrthoDB" id="572753at2"/>
<name>A0A1E5QNW9_9CYAN</name>
<proteinExistence type="predicted"/>
<protein>
    <submittedName>
        <fullName evidence="3">Uncharacterized protein</fullName>
    </submittedName>
</protein>
<feature type="region of interest" description="Disordered" evidence="2">
    <location>
        <begin position="157"/>
        <end position="198"/>
    </location>
</feature>
<gene>
    <name evidence="3" type="ORF">BH720_04845</name>
</gene>
<evidence type="ECO:0000313" key="3">
    <source>
        <dbReference type="EMBL" id="OEJ76338.1"/>
    </source>
</evidence>
<evidence type="ECO:0000256" key="1">
    <source>
        <dbReference type="SAM" id="Coils"/>
    </source>
</evidence>
<dbReference type="EMBL" id="MJGC01000039">
    <property type="protein sequence ID" value="OEJ76338.1"/>
    <property type="molecule type" value="Genomic_DNA"/>
</dbReference>
<accession>A0A1E5QNW9</accession>
<dbReference type="STRING" id="1781255.BH720_04845"/>
<comment type="caution">
    <text evidence="3">The sequence shown here is derived from an EMBL/GenBank/DDBJ whole genome shotgun (WGS) entry which is preliminary data.</text>
</comment>
<keyword evidence="1" id="KW-0175">Coiled coil</keyword>
<sequence length="198" mass="22816">MSKSDTPSSGFRSASEFPKTLDNLQAEEANQLYQQMRDCLIFTNRSRGQLIRRNEEYKKSTLKLKTDVERLQGLINQLSTVKKQGSQDSQQTIQALESELQKMTSHLDQLSEAFDLMGVNDPQHVQWGLFTGNRLYQFWSAIRKIVLWWREENGVESSTLTGSVPPQLPSEFDVDEDRREHPQMYEDSASIGRSLLDK</sequence>
<evidence type="ECO:0000256" key="2">
    <source>
        <dbReference type="SAM" id="MobiDB-lite"/>
    </source>
</evidence>
<dbReference type="AlphaFoldDB" id="A0A1E5QNW9"/>
<reference evidence="3" key="1">
    <citation type="submission" date="2016-09" db="EMBL/GenBank/DDBJ databases">
        <title>Draft genome of thermotolerant cyanobacterium Desertifilum sp. strain IPPAS B-1220.</title>
        <authorList>
            <person name="Sinetova M.A."/>
            <person name="Bolakhan K."/>
            <person name="Zayadan B.K."/>
            <person name="Mironov K.S."/>
            <person name="Ustinova V."/>
            <person name="Kupriyanova E.V."/>
            <person name="Sidorov R.A."/>
            <person name="Skrypnik A.N."/>
            <person name="Gogoleva N.E."/>
            <person name="Gogolev Y.V."/>
            <person name="Los D.A."/>
        </authorList>
    </citation>
    <scope>NUCLEOTIDE SEQUENCE [LARGE SCALE GENOMIC DNA]</scope>
    <source>
        <strain evidence="3">IPPAS B-1220</strain>
    </source>
</reference>